<dbReference type="PANTHER" id="PTHR34703">
    <property type="entry name" value="ANTIPORTER SUBUNIT MNHG2-RELATED"/>
    <property type="match status" value="1"/>
</dbReference>
<dbReference type="NCBIfam" id="TIGR01300">
    <property type="entry name" value="CPA3_mnhG_phaG"/>
    <property type="match status" value="1"/>
</dbReference>
<evidence type="ECO:0000256" key="1">
    <source>
        <dbReference type="SAM" id="Phobius"/>
    </source>
</evidence>
<dbReference type="AlphaFoldDB" id="A0A831SP72"/>
<comment type="caution">
    <text evidence="2">The sequence shown here is derived from an EMBL/GenBank/DDBJ whole genome shotgun (WGS) entry which is preliminary data.</text>
</comment>
<feature type="transmembrane region" description="Helical" evidence="1">
    <location>
        <begin position="37"/>
        <end position="56"/>
    </location>
</feature>
<feature type="transmembrane region" description="Helical" evidence="1">
    <location>
        <begin position="62"/>
        <end position="84"/>
    </location>
</feature>
<feature type="transmembrane region" description="Helical" evidence="1">
    <location>
        <begin position="6"/>
        <end position="25"/>
    </location>
</feature>
<dbReference type="InterPro" id="IPR005133">
    <property type="entry name" value="PhaG_MnhG_YufB"/>
</dbReference>
<dbReference type="NCBIfam" id="NF009314">
    <property type="entry name" value="PRK12674.1-2"/>
    <property type="match status" value="1"/>
</dbReference>
<accession>A0A831SP72</accession>
<proteinExistence type="predicted"/>
<dbReference type="EMBL" id="DSBW01000042">
    <property type="protein sequence ID" value="HED30421.1"/>
    <property type="molecule type" value="Genomic_DNA"/>
</dbReference>
<keyword evidence="1" id="KW-1133">Transmembrane helix</keyword>
<gene>
    <name evidence="2" type="ORF">ENN50_01755</name>
</gene>
<organism evidence="2">
    <name type="scientific">Prosthecochloris aestuarii</name>
    <dbReference type="NCBI Taxonomy" id="1102"/>
    <lineage>
        <taxon>Bacteria</taxon>
        <taxon>Pseudomonadati</taxon>
        <taxon>Chlorobiota</taxon>
        <taxon>Chlorobiia</taxon>
        <taxon>Chlorobiales</taxon>
        <taxon>Chlorobiaceae</taxon>
        <taxon>Prosthecochloris</taxon>
    </lineage>
</organism>
<keyword evidence="1" id="KW-0812">Transmembrane</keyword>
<reference evidence="2" key="1">
    <citation type="journal article" date="2020" name="mSystems">
        <title>Genome- and Community-Level Interaction Insights into Carbon Utilization and Element Cycling Functions of Hydrothermarchaeota in Hydrothermal Sediment.</title>
        <authorList>
            <person name="Zhou Z."/>
            <person name="Liu Y."/>
            <person name="Xu W."/>
            <person name="Pan J."/>
            <person name="Luo Z.H."/>
            <person name="Li M."/>
        </authorList>
    </citation>
    <scope>NUCLEOTIDE SEQUENCE [LARGE SCALE GENOMIC DNA]</scope>
    <source>
        <strain evidence="2">SpSt-1181</strain>
    </source>
</reference>
<keyword evidence="1" id="KW-0472">Membrane</keyword>
<dbReference type="Pfam" id="PF03334">
    <property type="entry name" value="PhaG_MnhG_YufB"/>
    <property type="match status" value="1"/>
</dbReference>
<evidence type="ECO:0000313" key="2">
    <source>
        <dbReference type="EMBL" id="HED30421.1"/>
    </source>
</evidence>
<name>A0A831SP72_PROAE</name>
<protein>
    <submittedName>
        <fullName evidence="2">Monovalent cation/H(+) antiporter subunit G</fullName>
    </submittedName>
</protein>
<sequence length="123" mass="13543">MMEILSGVLLLSGTVFILLSAVGILKMPDLYTRMSATTKASTLGIGLVLLGTIIYWNDFGIASRAIAIIVFLFLTAPVAAHIIGREAYFGGVPMWEKTRIDEFRDTVAERRQPKQPDESNPRS</sequence>
<dbReference type="PANTHER" id="PTHR34703:SF1">
    <property type="entry name" value="ANTIPORTER SUBUNIT MNHG2-RELATED"/>
    <property type="match status" value="1"/>
</dbReference>
<dbReference type="Proteomes" id="UP000886335">
    <property type="component" value="Unassembled WGS sequence"/>
</dbReference>
<dbReference type="GO" id="GO:0015385">
    <property type="term" value="F:sodium:proton antiporter activity"/>
    <property type="evidence" value="ECO:0007669"/>
    <property type="project" value="TreeGrafter"/>
</dbReference>